<dbReference type="AlphaFoldDB" id="A0A5J4LC18"/>
<proteinExistence type="predicted"/>
<evidence type="ECO:0000256" key="1">
    <source>
        <dbReference type="SAM" id="MobiDB-lite"/>
    </source>
</evidence>
<sequence length="91" mass="9125">MAGERGTGRRKLVDGGGQPGVVHPEERLGAGRQSEQRTHLPRDRETVVGGYGAQAVAALADGPAEEPGGRGSGQTSTGSPPAPASGVVTVR</sequence>
<feature type="region of interest" description="Disordered" evidence="1">
    <location>
        <begin position="1"/>
        <end position="91"/>
    </location>
</feature>
<accession>A0A5J4LC18</accession>
<gene>
    <name evidence="2" type="ORF">San01_01510</name>
</gene>
<organism evidence="2 3">
    <name type="scientific">Streptomyces angustmyceticus</name>
    <dbReference type="NCBI Taxonomy" id="285578"/>
    <lineage>
        <taxon>Bacteria</taxon>
        <taxon>Bacillati</taxon>
        <taxon>Actinomycetota</taxon>
        <taxon>Actinomycetes</taxon>
        <taxon>Kitasatosporales</taxon>
        <taxon>Streptomycetaceae</taxon>
        <taxon>Streptomyces</taxon>
    </lineage>
</organism>
<dbReference type="Proteomes" id="UP000325598">
    <property type="component" value="Unassembled WGS sequence"/>
</dbReference>
<keyword evidence="3" id="KW-1185">Reference proteome</keyword>
<name>A0A5J4LC18_9ACTN</name>
<feature type="compositionally biased region" description="Low complexity" evidence="1">
    <location>
        <begin position="53"/>
        <end position="62"/>
    </location>
</feature>
<reference evidence="2 3" key="1">
    <citation type="submission" date="2019-10" db="EMBL/GenBank/DDBJ databases">
        <title>Whole genome shotgun sequence of Streptomyces angustmyceticus NBRC 3934.</title>
        <authorList>
            <person name="Hosoyama A."/>
            <person name="Ichikawa N."/>
            <person name="Kimura A."/>
            <person name="Kitahashi Y."/>
            <person name="Komaki H."/>
            <person name="Uohara A."/>
        </authorList>
    </citation>
    <scope>NUCLEOTIDE SEQUENCE [LARGE SCALE GENOMIC DNA]</scope>
    <source>
        <strain evidence="2 3">NBRC 3934</strain>
    </source>
</reference>
<comment type="caution">
    <text evidence="2">The sequence shown here is derived from an EMBL/GenBank/DDBJ whole genome shotgun (WGS) entry which is preliminary data.</text>
</comment>
<dbReference type="EMBL" id="BLAG01000004">
    <property type="protein sequence ID" value="GES27665.1"/>
    <property type="molecule type" value="Genomic_DNA"/>
</dbReference>
<evidence type="ECO:0000313" key="2">
    <source>
        <dbReference type="EMBL" id="GES27665.1"/>
    </source>
</evidence>
<feature type="compositionally biased region" description="Basic and acidic residues" evidence="1">
    <location>
        <begin position="23"/>
        <end position="46"/>
    </location>
</feature>
<protein>
    <submittedName>
        <fullName evidence="2">Uncharacterized protein</fullName>
    </submittedName>
</protein>
<evidence type="ECO:0000313" key="3">
    <source>
        <dbReference type="Proteomes" id="UP000325598"/>
    </source>
</evidence>